<evidence type="ECO:0000313" key="5">
    <source>
        <dbReference type="Proteomes" id="UP000247702"/>
    </source>
</evidence>
<keyword evidence="5" id="KW-1185">Reference proteome</keyword>
<dbReference type="Proteomes" id="UP000615446">
    <property type="component" value="Unassembled WGS sequence"/>
</dbReference>
<evidence type="ECO:0000313" key="4">
    <source>
        <dbReference type="EMBL" id="GES82581.1"/>
    </source>
</evidence>
<feature type="coiled-coil region" evidence="1">
    <location>
        <begin position="287"/>
        <end position="349"/>
    </location>
</feature>
<name>A0A2Z6S1P1_9GLOM</name>
<evidence type="ECO:0000313" key="3">
    <source>
        <dbReference type="EMBL" id="GBC09268.1"/>
    </source>
</evidence>
<evidence type="ECO:0000256" key="2">
    <source>
        <dbReference type="SAM" id="Phobius"/>
    </source>
</evidence>
<keyword evidence="2" id="KW-0472">Membrane</keyword>
<comment type="caution">
    <text evidence="3">The sequence shown here is derived from an EMBL/GenBank/DDBJ whole genome shotgun (WGS) entry which is preliminary data.</text>
</comment>
<feature type="transmembrane region" description="Helical" evidence="2">
    <location>
        <begin position="225"/>
        <end position="249"/>
    </location>
</feature>
<gene>
    <name evidence="4" type="ORF">RCL2_000977700</name>
    <name evidence="3" type="ORF">RclHR1_08720011</name>
</gene>
<proteinExistence type="predicted"/>
<organism evidence="3 5">
    <name type="scientific">Rhizophagus clarus</name>
    <dbReference type="NCBI Taxonomy" id="94130"/>
    <lineage>
        <taxon>Eukaryota</taxon>
        <taxon>Fungi</taxon>
        <taxon>Fungi incertae sedis</taxon>
        <taxon>Mucoromycota</taxon>
        <taxon>Glomeromycotina</taxon>
        <taxon>Glomeromycetes</taxon>
        <taxon>Glomerales</taxon>
        <taxon>Glomeraceae</taxon>
        <taxon>Rhizophagus</taxon>
    </lineage>
</organism>
<dbReference type="EMBL" id="BLAL01000061">
    <property type="protein sequence ID" value="GES82581.1"/>
    <property type="molecule type" value="Genomic_DNA"/>
</dbReference>
<protein>
    <submittedName>
        <fullName evidence="3">Uncharacterized protein</fullName>
    </submittedName>
</protein>
<keyword evidence="2" id="KW-1133">Transmembrane helix</keyword>
<dbReference type="Proteomes" id="UP000247702">
    <property type="component" value="Unassembled WGS sequence"/>
</dbReference>
<reference evidence="3 5" key="1">
    <citation type="submission" date="2017-11" db="EMBL/GenBank/DDBJ databases">
        <title>The genome of Rhizophagus clarus HR1 reveals common genetic basis of auxotrophy among arbuscular mycorrhizal fungi.</title>
        <authorList>
            <person name="Kobayashi Y."/>
        </authorList>
    </citation>
    <scope>NUCLEOTIDE SEQUENCE [LARGE SCALE GENOMIC DNA]</scope>
    <source>
        <strain evidence="3 5">HR1</strain>
    </source>
</reference>
<dbReference type="OrthoDB" id="2338964at2759"/>
<sequence length="384" mass="44506">MTNFNELQPRNDNNNLFENYENSQLEHSDNFLEMDYTPPNMIDFGKKTQSIMENFKKCTQELEFDNSRIMTYVVDEVGKQRKIFRKFVQGSIKFSKNLEDYSIDILFFADSYKNNRYSNEDFLDMLNDLLIKSKENHRLIKELKNIIKAEEENISEIEDLDEILKNIKNNGPENLGIMNELTNIGNFLSDYIEIIKKHPELIDSDKNFKIVKEKYEKSKCQSKSIAFTAVAAIAGIGLLAVTGPVGAAVVAAEEIAFFGTSTAFYTFVGLVEYIKAGKKDKSINNLEKELNIEVNELIEKIKSFSTNLNSIVGAIGNIETFWQNQIERIKVLIKELEGFKEEKKRYKKDQIVNAIEKKWKDVERECQIYSLVMKDLLNEEKLCY</sequence>
<reference evidence="4" key="2">
    <citation type="submission" date="2019-10" db="EMBL/GenBank/DDBJ databases">
        <title>Conservation and host-specific expression of non-tandemly repeated heterogenous ribosome RNA gene in arbuscular mycorrhizal fungi.</title>
        <authorList>
            <person name="Maeda T."/>
            <person name="Kobayashi Y."/>
            <person name="Nakagawa T."/>
            <person name="Ezawa T."/>
            <person name="Yamaguchi K."/>
            <person name="Bino T."/>
            <person name="Nishimoto Y."/>
            <person name="Shigenobu S."/>
            <person name="Kawaguchi M."/>
        </authorList>
    </citation>
    <scope>NUCLEOTIDE SEQUENCE</scope>
    <source>
        <strain evidence="4">HR1</strain>
    </source>
</reference>
<feature type="transmembrane region" description="Helical" evidence="2">
    <location>
        <begin position="255"/>
        <end position="274"/>
    </location>
</feature>
<keyword evidence="1" id="KW-0175">Coiled coil</keyword>
<dbReference type="EMBL" id="BEXD01004284">
    <property type="protein sequence ID" value="GBC09268.1"/>
    <property type="molecule type" value="Genomic_DNA"/>
</dbReference>
<dbReference type="Gene3D" id="1.20.1170.10">
    <property type="match status" value="1"/>
</dbReference>
<dbReference type="AlphaFoldDB" id="A0A2Z6S1P1"/>
<keyword evidence="2" id="KW-0812">Transmembrane</keyword>
<evidence type="ECO:0000256" key="1">
    <source>
        <dbReference type="SAM" id="Coils"/>
    </source>
</evidence>
<accession>A0A2Z6S1P1</accession>